<feature type="transmembrane region" description="Helical" evidence="7">
    <location>
        <begin position="253"/>
        <end position="279"/>
    </location>
</feature>
<feature type="transmembrane region" description="Helical" evidence="7">
    <location>
        <begin position="12"/>
        <end position="30"/>
    </location>
</feature>
<feature type="transmembrane region" description="Helical" evidence="7">
    <location>
        <begin position="42"/>
        <end position="66"/>
    </location>
</feature>
<gene>
    <name evidence="8" type="ORF">HMPREF1080_00419</name>
</gene>
<comment type="subcellular location">
    <subcellularLocation>
        <location evidence="1">Membrane</location>
        <topology evidence="1">Multi-pass membrane protein</topology>
    </subcellularLocation>
</comment>
<dbReference type="PROSITE" id="PS00610">
    <property type="entry name" value="NA_NEUROTRAN_SYMP_1"/>
    <property type="match status" value="1"/>
</dbReference>
<feature type="transmembrane region" description="Helical" evidence="7">
    <location>
        <begin position="299"/>
        <end position="327"/>
    </location>
</feature>
<dbReference type="PATRIC" id="fig|997881.3.peg.436"/>
<feature type="transmembrane region" description="Helical" evidence="7">
    <location>
        <begin position="87"/>
        <end position="107"/>
    </location>
</feature>
<dbReference type="PRINTS" id="PR00176">
    <property type="entry name" value="NANEUSMPORT"/>
</dbReference>
<feature type="transmembrane region" description="Helical" evidence="7">
    <location>
        <begin position="348"/>
        <end position="369"/>
    </location>
</feature>
<dbReference type="PANTHER" id="PTHR42948:SF1">
    <property type="entry name" value="TRANSPORTER"/>
    <property type="match status" value="1"/>
</dbReference>
<dbReference type="GO" id="GO:0016020">
    <property type="term" value="C:membrane"/>
    <property type="evidence" value="ECO:0007669"/>
    <property type="project" value="UniProtKB-SubCell"/>
</dbReference>
<dbReference type="InterPro" id="IPR037272">
    <property type="entry name" value="SNS_sf"/>
</dbReference>
<keyword evidence="6" id="KW-0769">Symport</keyword>
<keyword evidence="3 6" id="KW-0812">Transmembrane</keyword>
<dbReference type="PROSITE" id="PS50267">
    <property type="entry name" value="NA_NEUROTRAN_SYMP_3"/>
    <property type="match status" value="1"/>
</dbReference>
<dbReference type="PANTHER" id="PTHR42948">
    <property type="entry name" value="TRANSPORTER"/>
    <property type="match status" value="1"/>
</dbReference>
<evidence type="ECO:0000256" key="7">
    <source>
        <dbReference type="SAM" id="Phobius"/>
    </source>
</evidence>
<comment type="similarity">
    <text evidence="6">Belongs to the sodium:neurotransmitter symporter (SNF) (TC 2.A.22) family.</text>
</comment>
<name>I9KMV6_BACFG</name>
<dbReference type="RefSeq" id="WP_005801630.1">
    <property type="nucleotide sequence ID" value="NZ_JH724193.1"/>
</dbReference>
<evidence type="ECO:0000256" key="6">
    <source>
        <dbReference type="RuleBase" id="RU003732"/>
    </source>
</evidence>
<feature type="transmembrane region" description="Helical" evidence="7">
    <location>
        <begin position="177"/>
        <end position="197"/>
    </location>
</feature>
<accession>I9KMV6</accession>
<feature type="transmembrane region" description="Helical" evidence="7">
    <location>
        <begin position="389"/>
        <end position="408"/>
    </location>
</feature>
<dbReference type="Proteomes" id="UP000003917">
    <property type="component" value="Unassembled WGS sequence"/>
</dbReference>
<dbReference type="CDD" id="cd10336">
    <property type="entry name" value="SLC6sbd_Tyt1-Like"/>
    <property type="match status" value="1"/>
</dbReference>
<keyword evidence="4 7" id="KW-1133">Transmembrane helix</keyword>
<dbReference type="NCBIfam" id="NF037979">
    <property type="entry name" value="Na_transp"/>
    <property type="match status" value="1"/>
</dbReference>
<protein>
    <recommendedName>
        <fullName evidence="6">Transporter</fullName>
    </recommendedName>
</protein>
<evidence type="ECO:0000256" key="4">
    <source>
        <dbReference type="ARBA" id="ARBA00022989"/>
    </source>
</evidence>
<proteinExistence type="inferred from homology"/>
<evidence type="ECO:0000256" key="2">
    <source>
        <dbReference type="ARBA" id="ARBA00022448"/>
    </source>
</evidence>
<dbReference type="SUPFAM" id="SSF161070">
    <property type="entry name" value="SNF-like"/>
    <property type="match status" value="1"/>
</dbReference>
<reference evidence="8 9" key="1">
    <citation type="submission" date="2012-02" db="EMBL/GenBank/DDBJ databases">
        <title>The Genome Sequence of Bacteroides fragilis CL05T12C13.</title>
        <authorList>
            <consortium name="The Broad Institute Genome Sequencing Platform"/>
            <person name="Earl A."/>
            <person name="Ward D."/>
            <person name="Feldgarden M."/>
            <person name="Gevers D."/>
            <person name="Zitomersky N.L."/>
            <person name="Coyne M.J."/>
            <person name="Comstock L.E."/>
            <person name="Young S.K."/>
            <person name="Zeng Q."/>
            <person name="Gargeya S."/>
            <person name="Fitzgerald M."/>
            <person name="Haas B."/>
            <person name="Abouelleil A."/>
            <person name="Alvarado L."/>
            <person name="Arachchi H.M."/>
            <person name="Berlin A."/>
            <person name="Chapman S.B."/>
            <person name="Gearin G."/>
            <person name="Goldberg J."/>
            <person name="Griggs A."/>
            <person name="Gujja S."/>
            <person name="Hansen M."/>
            <person name="Heiman D."/>
            <person name="Howarth C."/>
            <person name="Larimer J."/>
            <person name="Lui A."/>
            <person name="MacDonald P.J.P."/>
            <person name="McCowen C."/>
            <person name="Montmayeur A."/>
            <person name="Murphy C."/>
            <person name="Neiman D."/>
            <person name="Pearson M."/>
            <person name="Priest M."/>
            <person name="Roberts A."/>
            <person name="Saif S."/>
            <person name="Shea T."/>
            <person name="Sisk P."/>
            <person name="Stolte C."/>
            <person name="Sykes S."/>
            <person name="Wortman J."/>
            <person name="Nusbaum C."/>
            <person name="Birren B."/>
        </authorList>
    </citation>
    <scope>NUCLEOTIDE SEQUENCE [LARGE SCALE GENOMIC DNA]</scope>
    <source>
        <strain evidence="8 9">CL05T12C13</strain>
    </source>
</reference>
<dbReference type="HOGENOM" id="CLU_006855_3_4_10"/>
<evidence type="ECO:0000256" key="1">
    <source>
        <dbReference type="ARBA" id="ARBA00004141"/>
    </source>
</evidence>
<dbReference type="Pfam" id="PF00209">
    <property type="entry name" value="SNF"/>
    <property type="match status" value="2"/>
</dbReference>
<comment type="caution">
    <text evidence="8">The sequence shown here is derived from an EMBL/GenBank/DDBJ whole genome shotgun (WGS) entry which is preliminary data.</text>
</comment>
<evidence type="ECO:0000256" key="3">
    <source>
        <dbReference type="ARBA" id="ARBA00022692"/>
    </source>
</evidence>
<dbReference type="InterPro" id="IPR000175">
    <property type="entry name" value="Na/ntran_symport"/>
</dbReference>
<dbReference type="AlphaFoldDB" id="I9KMV6"/>
<organism evidence="8 9">
    <name type="scientific">Bacteroides fragilis CL05T12C13</name>
    <dbReference type="NCBI Taxonomy" id="997881"/>
    <lineage>
        <taxon>Bacteria</taxon>
        <taxon>Pseudomonadati</taxon>
        <taxon>Bacteroidota</taxon>
        <taxon>Bacteroidia</taxon>
        <taxon>Bacteroidales</taxon>
        <taxon>Bacteroidaceae</taxon>
        <taxon>Bacteroides</taxon>
    </lineage>
</organism>
<evidence type="ECO:0000256" key="5">
    <source>
        <dbReference type="ARBA" id="ARBA00023136"/>
    </source>
</evidence>
<dbReference type="EMBL" id="AGXP01000007">
    <property type="protein sequence ID" value="EIZ01490.1"/>
    <property type="molecule type" value="Genomic_DNA"/>
</dbReference>
<evidence type="ECO:0000313" key="8">
    <source>
        <dbReference type="EMBL" id="EIZ01490.1"/>
    </source>
</evidence>
<feature type="transmembrane region" description="Helical" evidence="7">
    <location>
        <begin position="147"/>
        <end position="165"/>
    </location>
</feature>
<sequence>MTKKERGNFGSKLGVILASAGSAVGLGNIWRFPYETGNHGGAAFILIYLGCILLLGLPIMIAEFLIGRHSQANTARAYQILAPGTQWRWVGRMGVLAGFLILGYYSVVAGWTLEYIFEAVSNSFAGKTPAEFISSFQSFSSNPWRPALWLTLFLLATHFIIVKGVEKGIEKSSKIMMPTLFIIILILVGCSVTLPGAGKGIEFLLKPDFSKVDGNVFLGAMGQAFFSLSLGMGCLCTYASYFSKNTNLTRTAFSVGIIDTFVAVLAGFIIFPAAFSVGIQPDAGPSLIFITLPNVFQQAFSGIPILAYIFSVMFYVLLALAALTSTISLHEVVTAYLHEEFNFTRGKAARLVTTGCILLGILCSLSLGVTKEFTIFGLGMFDLFDFVTAKLMLPLGGLLISIFTGWYLDKKLVWSEITNNGNLKVPTYKLIIFILKYVAPIAISVIFINELGLLK</sequence>
<dbReference type="InterPro" id="IPR047218">
    <property type="entry name" value="YocR/YhdH-like"/>
</dbReference>
<keyword evidence="5 7" id="KW-0472">Membrane</keyword>
<dbReference type="GO" id="GO:0015293">
    <property type="term" value="F:symporter activity"/>
    <property type="evidence" value="ECO:0007669"/>
    <property type="project" value="UniProtKB-KW"/>
</dbReference>
<keyword evidence="2 6" id="KW-0813">Transport</keyword>
<feature type="transmembrane region" description="Helical" evidence="7">
    <location>
        <begin position="217"/>
        <end position="241"/>
    </location>
</feature>
<evidence type="ECO:0000313" key="9">
    <source>
        <dbReference type="Proteomes" id="UP000003917"/>
    </source>
</evidence>
<feature type="transmembrane region" description="Helical" evidence="7">
    <location>
        <begin position="428"/>
        <end position="448"/>
    </location>
</feature>